<proteinExistence type="predicted"/>
<dbReference type="GeneID" id="104780202"/>
<sequence>MSLSGHRRPRSSESGPSCNVDGLDATMCHTARSHTFYKRSIFTRQQLHPANSRCIAECSCRRIPATPPPEETQWSFMVSLETNFKTLNTNVADLNTNMGTVMKELVESRQALNPLLLLMLQLLQ</sequence>
<reference evidence="2" key="2">
    <citation type="submission" date="2025-08" db="UniProtKB">
        <authorList>
            <consortium name="RefSeq"/>
        </authorList>
    </citation>
    <scope>IDENTIFICATION</scope>
    <source>
        <tissue evidence="2">Leaf</tissue>
    </source>
</reference>
<evidence type="ECO:0000313" key="2">
    <source>
        <dbReference type="RefSeq" id="XP_010503001.1"/>
    </source>
</evidence>
<accession>A0ABM0YLX2</accession>
<keyword evidence="1" id="KW-1185">Reference proteome</keyword>
<organism evidence="1 2">
    <name type="scientific">Camelina sativa</name>
    <name type="common">False flax</name>
    <name type="synonym">Myagrum sativum</name>
    <dbReference type="NCBI Taxonomy" id="90675"/>
    <lineage>
        <taxon>Eukaryota</taxon>
        <taxon>Viridiplantae</taxon>
        <taxon>Streptophyta</taxon>
        <taxon>Embryophyta</taxon>
        <taxon>Tracheophyta</taxon>
        <taxon>Spermatophyta</taxon>
        <taxon>Magnoliopsida</taxon>
        <taxon>eudicotyledons</taxon>
        <taxon>Gunneridae</taxon>
        <taxon>Pentapetalae</taxon>
        <taxon>rosids</taxon>
        <taxon>malvids</taxon>
        <taxon>Brassicales</taxon>
        <taxon>Brassicaceae</taxon>
        <taxon>Camelineae</taxon>
        <taxon>Camelina</taxon>
    </lineage>
</organism>
<evidence type="ECO:0000313" key="1">
    <source>
        <dbReference type="Proteomes" id="UP000694864"/>
    </source>
</evidence>
<dbReference type="RefSeq" id="XP_010503001.1">
    <property type="nucleotide sequence ID" value="XM_010504699.1"/>
</dbReference>
<dbReference type="Proteomes" id="UP000694864">
    <property type="component" value="Chromosome 4"/>
</dbReference>
<reference evidence="1" key="1">
    <citation type="journal article" date="2014" name="Nat. Commun.">
        <title>The emerging biofuel crop Camelina sativa retains a highly undifferentiated hexaploid genome structure.</title>
        <authorList>
            <person name="Kagale S."/>
            <person name="Koh C."/>
            <person name="Nixon J."/>
            <person name="Bollina V."/>
            <person name="Clarke W.E."/>
            <person name="Tuteja R."/>
            <person name="Spillane C."/>
            <person name="Robinson S.J."/>
            <person name="Links M.G."/>
            <person name="Clarke C."/>
            <person name="Higgins E.E."/>
            <person name="Huebert T."/>
            <person name="Sharpe A.G."/>
            <person name="Parkin I.A."/>
        </authorList>
    </citation>
    <scope>NUCLEOTIDE SEQUENCE [LARGE SCALE GENOMIC DNA]</scope>
    <source>
        <strain evidence="1">cv. DH55</strain>
    </source>
</reference>
<protein>
    <submittedName>
        <fullName evidence="2">Uncharacterized protein LOC104780202</fullName>
    </submittedName>
</protein>
<gene>
    <name evidence="2" type="primary">LOC104780202</name>
</gene>
<name>A0ABM0YLX2_CAMSA</name>